<dbReference type="EMBL" id="ML769386">
    <property type="protein sequence ID" value="KAE9409812.1"/>
    <property type="molecule type" value="Genomic_DNA"/>
</dbReference>
<keyword evidence="2" id="KW-1185">Reference proteome</keyword>
<gene>
    <name evidence="1" type="ORF">BT96DRAFT_458484</name>
</gene>
<accession>A0A6A4ICC0</accession>
<dbReference type="Proteomes" id="UP000799118">
    <property type="component" value="Unassembled WGS sequence"/>
</dbReference>
<proteinExistence type="predicted"/>
<dbReference type="AlphaFoldDB" id="A0A6A4ICC0"/>
<protein>
    <submittedName>
        <fullName evidence="1">Uncharacterized protein</fullName>
    </submittedName>
</protein>
<evidence type="ECO:0000313" key="2">
    <source>
        <dbReference type="Proteomes" id="UP000799118"/>
    </source>
</evidence>
<name>A0A6A4ICC0_9AGAR</name>
<organism evidence="1 2">
    <name type="scientific">Gymnopus androsaceus JB14</name>
    <dbReference type="NCBI Taxonomy" id="1447944"/>
    <lineage>
        <taxon>Eukaryota</taxon>
        <taxon>Fungi</taxon>
        <taxon>Dikarya</taxon>
        <taxon>Basidiomycota</taxon>
        <taxon>Agaricomycotina</taxon>
        <taxon>Agaricomycetes</taxon>
        <taxon>Agaricomycetidae</taxon>
        <taxon>Agaricales</taxon>
        <taxon>Marasmiineae</taxon>
        <taxon>Omphalotaceae</taxon>
        <taxon>Gymnopus</taxon>
    </lineage>
</organism>
<reference evidence="1" key="1">
    <citation type="journal article" date="2019" name="Environ. Microbiol.">
        <title>Fungal ecological strategies reflected in gene transcription - a case study of two litter decomposers.</title>
        <authorList>
            <person name="Barbi F."/>
            <person name="Kohler A."/>
            <person name="Barry K."/>
            <person name="Baskaran P."/>
            <person name="Daum C."/>
            <person name="Fauchery L."/>
            <person name="Ihrmark K."/>
            <person name="Kuo A."/>
            <person name="LaButti K."/>
            <person name="Lipzen A."/>
            <person name="Morin E."/>
            <person name="Grigoriev I.V."/>
            <person name="Henrissat B."/>
            <person name="Lindahl B."/>
            <person name="Martin F."/>
        </authorList>
    </citation>
    <scope>NUCLEOTIDE SEQUENCE</scope>
    <source>
        <strain evidence="1">JB14</strain>
    </source>
</reference>
<sequence length="149" mass="16322">MPKDEDLINRMRKYLKIAKTHSGLNYAYFDMPSKRPGTSGGHIPDRMHNSIEFVDARVSALYMVALATDSKQSQSHHGKSSLSMIESHQSSSSVVDNSYLRISACSPSVSQHGNGKATATSKSRIAECALSFVFRHDTDLVSLFAKAGE</sequence>
<evidence type="ECO:0000313" key="1">
    <source>
        <dbReference type="EMBL" id="KAE9409812.1"/>
    </source>
</evidence>